<evidence type="ECO:0000256" key="9">
    <source>
        <dbReference type="SAM" id="Phobius"/>
    </source>
</evidence>
<comment type="caution">
    <text evidence="10">The sequence shown here is derived from an EMBL/GenBank/DDBJ whole genome shotgun (WGS) entry which is preliminary data.</text>
</comment>
<keyword evidence="13" id="KW-1185">Reference proteome</keyword>
<evidence type="ECO:0000256" key="2">
    <source>
        <dbReference type="ARBA" id="ARBA00022448"/>
    </source>
</evidence>
<evidence type="ECO:0000313" key="11">
    <source>
        <dbReference type="EMBL" id="RQY90420.1"/>
    </source>
</evidence>
<dbReference type="Proteomes" id="UP000281098">
    <property type="component" value="Unassembled WGS sequence"/>
</dbReference>
<dbReference type="InterPro" id="IPR044669">
    <property type="entry name" value="YneE/VCCN1/2-like"/>
</dbReference>
<dbReference type="GO" id="GO:0005254">
    <property type="term" value="F:chloride channel activity"/>
    <property type="evidence" value="ECO:0007669"/>
    <property type="project" value="InterPro"/>
</dbReference>
<name>A0A104FCV4_9BURK</name>
<evidence type="ECO:0000313" key="12">
    <source>
        <dbReference type="Proteomes" id="UP000068603"/>
    </source>
</evidence>
<dbReference type="Proteomes" id="UP000068603">
    <property type="component" value="Unassembled WGS sequence"/>
</dbReference>
<sequence>MIVRPRQNWLQMLFVWNGSVLQSIIPQLVFMAIVSTLAVFTNGRIFGEKIPLNTAPFTLFGLALAIFLAFRNNASFERFKEARHLWGNVLIASRALTSQMRRYLPEHVDAAERNQTTDLLIAFVYALKHQLRRTDPGEDLTRILGRERTDALSGKVYKPVALLDEIRGNLLRMQGRTGAGPDVTTWMFDAQLNHLGDAVGGCERIASTPIPFAYSVLLHRTVYAYCVLLPFGLVDSTEFFTPLICVFISYTLIALEAIANEVAEPFSTAPNALALDAMARTIERSVLELCGAELPKEVAPTETYQLT</sequence>
<accession>A0A104FCV4</accession>
<keyword evidence="6" id="KW-0406">Ion transport</keyword>
<comment type="subcellular location">
    <subcellularLocation>
        <location evidence="1">Cell membrane</location>
        <topology evidence="1">Multi-pass membrane protein</topology>
    </subcellularLocation>
</comment>
<dbReference type="KEGG" id="bstg:WT74_08975"/>
<dbReference type="AlphaFoldDB" id="A0A104FCV4"/>
<keyword evidence="7 9" id="KW-0472">Membrane</keyword>
<organism evidence="10">
    <name type="scientific">Burkholderia stagnalis</name>
    <dbReference type="NCBI Taxonomy" id="1503054"/>
    <lineage>
        <taxon>Bacteria</taxon>
        <taxon>Pseudomonadati</taxon>
        <taxon>Pseudomonadota</taxon>
        <taxon>Betaproteobacteria</taxon>
        <taxon>Burkholderiales</taxon>
        <taxon>Burkholderiaceae</taxon>
        <taxon>Burkholderia</taxon>
        <taxon>Burkholderia cepacia complex</taxon>
    </lineage>
</organism>
<keyword evidence="3" id="KW-1003">Cell membrane</keyword>
<evidence type="ECO:0000313" key="10">
    <source>
        <dbReference type="EMBL" id="KWA62786.1"/>
    </source>
</evidence>
<evidence type="ECO:0000256" key="8">
    <source>
        <dbReference type="ARBA" id="ARBA00034708"/>
    </source>
</evidence>
<feature type="transmembrane region" description="Helical" evidence="9">
    <location>
        <begin position="50"/>
        <end position="70"/>
    </location>
</feature>
<evidence type="ECO:0000313" key="13">
    <source>
        <dbReference type="Proteomes" id="UP000281098"/>
    </source>
</evidence>
<keyword evidence="4 9" id="KW-0812">Transmembrane</keyword>
<dbReference type="PANTHER" id="PTHR33281">
    <property type="entry name" value="UPF0187 PROTEIN YNEE"/>
    <property type="match status" value="1"/>
</dbReference>
<evidence type="ECO:0008006" key="14">
    <source>
        <dbReference type="Google" id="ProtNLM"/>
    </source>
</evidence>
<evidence type="ECO:0000256" key="7">
    <source>
        <dbReference type="ARBA" id="ARBA00023136"/>
    </source>
</evidence>
<dbReference type="EMBL" id="QTPM01000022">
    <property type="protein sequence ID" value="RQY90420.1"/>
    <property type="molecule type" value="Genomic_DNA"/>
</dbReference>
<dbReference type="GeneID" id="93053584"/>
<dbReference type="Pfam" id="PF25539">
    <property type="entry name" value="Bestrophin_2"/>
    <property type="match status" value="1"/>
</dbReference>
<feature type="transmembrane region" description="Helical" evidence="9">
    <location>
        <begin position="212"/>
        <end position="233"/>
    </location>
</feature>
<evidence type="ECO:0000256" key="3">
    <source>
        <dbReference type="ARBA" id="ARBA00022475"/>
    </source>
</evidence>
<dbReference type="GO" id="GO:0005886">
    <property type="term" value="C:plasma membrane"/>
    <property type="evidence" value="ECO:0007669"/>
    <property type="project" value="UniProtKB-SubCell"/>
</dbReference>
<evidence type="ECO:0000256" key="1">
    <source>
        <dbReference type="ARBA" id="ARBA00004651"/>
    </source>
</evidence>
<feature type="transmembrane region" description="Helical" evidence="9">
    <location>
        <begin position="239"/>
        <end position="259"/>
    </location>
</feature>
<feature type="transmembrane region" description="Helical" evidence="9">
    <location>
        <begin position="12"/>
        <end position="38"/>
    </location>
</feature>
<evidence type="ECO:0000256" key="6">
    <source>
        <dbReference type="ARBA" id="ARBA00023065"/>
    </source>
</evidence>
<keyword evidence="5 9" id="KW-1133">Transmembrane helix</keyword>
<keyword evidence="2" id="KW-0813">Transport</keyword>
<evidence type="ECO:0000256" key="5">
    <source>
        <dbReference type="ARBA" id="ARBA00022989"/>
    </source>
</evidence>
<dbReference type="PANTHER" id="PTHR33281:SF19">
    <property type="entry name" value="VOLTAGE-DEPENDENT ANION CHANNEL-FORMING PROTEIN YNEE"/>
    <property type="match status" value="1"/>
</dbReference>
<gene>
    <name evidence="11" type="ORF">DF017_18870</name>
    <name evidence="10" type="ORF">WT44_14275</name>
</gene>
<reference evidence="10 12" key="1">
    <citation type="submission" date="2015-11" db="EMBL/GenBank/DDBJ databases">
        <title>Expanding the genomic diversity of Burkholderia species for the development of highly accurate diagnostics.</title>
        <authorList>
            <person name="Sahl J."/>
            <person name="Keim P."/>
            <person name="Wagner D."/>
        </authorList>
    </citation>
    <scope>NUCLEOTIDE SEQUENCE [LARGE SCALE GENOMIC DNA]</scope>
    <source>
        <strain evidence="10 12">MSMB1960WGS</strain>
    </source>
</reference>
<proteinExistence type="inferred from homology"/>
<dbReference type="EMBL" id="LPHB01000040">
    <property type="protein sequence ID" value="KWA62786.1"/>
    <property type="molecule type" value="Genomic_DNA"/>
</dbReference>
<comment type="similarity">
    <text evidence="8">Belongs to the anion channel-forming bestrophin (TC 1.A.46) family.</text>
</comment>
<protein>
    <recommendedName>
        <fullName evidence="14">Bestrophin</fullName>
    </recommendedName>
</protein>
<reference evidence="11 13" key="2">
    <citation type="submission" date="2018-08" db="EMBL/GenBank/DDBJ databases">
        <title>Comparative analysis of Burkholderia isolates from Puerto Rico.</title>
        <authorList>
            <person name="Hall C."/>
            <person name="Sahl J."/>
            <person name="Wagner D."/>
        </authorList>
    </citation>
    <scope>NUCLEOTIDE SEQUENCE [LARGE SCALE GENOMIC DNA]</scope>
    <source>
        <strain evidence="11 13">Bp8966</strain>
    </source>
</reference>
<dbReference type="RefSeq" id="WP_059909152.1">
    <property type="nucleotide sequence ID" value="NZ_CP013459.1"/>
</dbReference>
<evidence type="ECO:0000256" key="4">
    <source>
        <dbReference type="ARBA" id="ARBA00022692"/>
    </source>
</evidence>